<dbReference type="STRING" id="83219.PM02_02250"/>
<name>A0A061SWZ5_9RHOB</name>
<dbReference type="Proteomes" id="UP000027337">
    <property type="component" value="Unassembled WGS sequence"/>
</dbReference>
<proteinExistence type="predicted"/>
<comment type="caution">
    <text evidence="1">The sequence shown here is derived from an EMBL/GenBank/DDBJ whole genome shotgun (WGS) entry which is preliminary data.</text>
</comment>
<evidence type="ECO:0000313" key="2">
    <source>
        <dbReference type="Proteomes" id="UP000027337"/>
    </source>
</evidence>
<dbReference type="RefSeq" id="WP_037904800.1">
    <property type="nucleotide sequence ID" value="NZ_JEMU01000002.1"/>
</dbReference>
<dbReference type="AlphaFoldDB" id="A0A061SWZ5"/>
<gene>
    <name evidence="1" type="ORF">PM02_02250</name>
</gene>
<evidence type="ECO:0000313" key="1">
    <source>
        <dbReference type="EMBL" id="KAJ04633.1"/>
    </source>
</evidence>
<sequence length="320" mass="35902">MSERTGINQYQKLIDDLRRAKESIAAFSGLGRETLAPSDLRLVDEQVVGTGRLAKFIDNVALTWYLNRSQLNAAVEEKIEEAGTPVRAPLVEARKVIERRREFAQRRDHLFLPGERLPSGPSVIMLNRGLRITLHEWEPRRMEWLILDEDAAELRGAAKELARALATCTSVCLETGRAFAFAVGEFGPELILPEQWQRRSKLKGNHRYLLKAELPSLKARQRAGPTTRVQADSMEQAIKALEAVYAQFSPAKKVKKATAVAVFVSLFGLSKTSFEKTVWKDAKVPLWRKQGTVPDDREVSVAELRAALVGLNETGEVSFR</sequence>
<reference evidence="1 2" key="1">
    <citation type="journal article" date="2014" name="Genome Announc.">
        <title>Draft Genome Sequences of Two Isolates of the Roseobacter Group, Sulfitobacter sp. Strains 3SOLIMAR09 and 1FIGIMAR09, from Harbors of Mallorca Island (Mediterranean Sea).</title>
        <authorList>
            <person name="Mas-Llado M."/>
            <person name="Pina-Villalonga J.M."/>
            <person name="Brunet-Galmes I."/>
            <person name="Nogales B."/>
            <person name="Bosch R."/>
        </authorList>
    </citation>
    <scope>NUCLEOTIDE SEQUENCE [LARGE SCALE GENOMIC DNA]</scope>
    <source>
        <strain evidence="1 2">1FIGIMAR09</strain>
    </source>
</reference>
<accession>A0A061SWZ5</accession>
<keyword evidence="2" id="KW-1185">Reference proteome</keyword>
<organism evidence="1 2">
    <name type="scientific">Sulfitobacter mediterraneus</name>
    <dbReference type="NCBI Taxonomy" id="83219"/>
    <lineage>
        <taxon>Bacteria</taxon>
        <taxon>Pseudomonadati</taxon>
        <taxon>Pseudomonadota</taxon>
        <taxon>Alphaproteobacteria</taxon>
        <taxon>Rhodobacterales</taxon>
        <taxon>Roseobacteraceae</taxon>
        <taxon>Sulfitobacter</taxon>
    </lineage>
</organism>
<protein>
    <submittedName>
        <fullName evidence="1">Uncharacterized protein</fullName>
    </submittedName>
</protein>
<dbReference type="EMBL" id="JEMU01000002">
    <property type="protein sequence ID" value="KAJ04633.1"/>
    <property type="molecule type" value="Genomic_DNA"/>
</dbReference>